<keyword evidence="3" id="KW-1185">Reference proteome</keyword>
<organism evidence="2 3">
    <name type="scientific">Bizionia arctica</name>
    <dbReference type="NCBI Taxonomy" id="1495645"/>
    <lineage>
        <taxon>Bacteria</taxon>
        <taxon>Pseudomonadati</taxon>
        <taxon>Bacteroidota</taxon>
        <taxon>Flavobacteriia</taxon>
        <taxon>Flavobacteriales</taxon>
        <taxon>Flavobacteriaceae</taxon>
        <taxon>Bizionia</taxon>
    </lineage>
</organism>
<keyword evidence="1" id="KW-0472">Membrane</keyword>
<dbReference type="Proteomes" id="UP000625976">
    <property type="component" value="Unassembled WGS sequence"/>
</dbReference>
<gene>
    <name evidence="2" type="ORF">GCM10010976_22430</name>
</gene>
<protein>
    <recommendedName>
        <fullName evidence="4">DUF3592 domain-containing protein</fullName>
    </recommendedName>
</protein>
<sequence length="137" mass="16130">MGNKILTFLNKYGLIFGGIFMILVSLIIIRNGYLDKKITESNKTVNVKVIDCYEIGKRNYFLKFEFNGKTFVKRTKEKYCKEINNTENIQLLTNQNHDRFIFADEYKTDNDFAYGFLLLGFAFVIIFKGYRNLKSDK</sequence>
<reference evidence="2" key="1">
    <citation type="journal article" date="2014" name="Int. J. Syst. Evol. Microbiol.">
        <title>Complete genome sequence of Corynebacterium casei LMG S-19264T (=DSM 44701T), isolated from a smear-ripened cheese.</title>
        <authorList>
            <consortium name="US DOE Joint Genome Institute (JGI-PGF)"/>
            <person name="Walter F."/>
            <person name="Albersmeier A."/>
            <person name="Kalinowski J."/>
            <person name="Ruckert C."/>
        </authorList>
    </citation>
    <scope>NUCLEOTIDE SEQUENCE</scope>
    <source>
        <strain evidence="2">CGMCC 1.12751</strain>
    </source>
</reference>
<keyword evidence="1" id="KW-1133">Transmembrane helix</keyword>
<evidence type="ECO:0008006" key="4">
    <source>
        <dbReference type="Google" id="ProtNLM"/>
    </source>
</evidence>
<proteinExistence type="predicted"/>
<comment type="caution">
    <text evidence="2">The sequence shown here is derived from an EMBL/GenBank/DDBJ whole genome shotgun (WGS) entry which is preliminary data.</text>
</comment>
<dbReference type="RefSeq" id="WP_188464906.1">
    <property type="nucleotide sequence ID" value="NZ_BMFQ01000003.1"/>
</dbReference>
<name>A0A917GMA9_9FLAO</name>
<keyword evidence="1" id="KW-0812">Transmembrane</keyword>
<reference evidence="2" key="2">
    <citation type="submission" date="2020-09" db="EMBL/GenBank/DDBJ databases">
        <authorList>
            <person name="Sun Q."/>
            <person name="Zhou Y."/>
        </authorList>
    </citation>
    <scope>NUCLEOTIDE SEQUENCE</scope>
    <source>
        <strain evidence="2">CGMCC 1.12751</strain>
    </source>
</reference>
<feature type="transmembrane region" description="Helical" evidence="1">
    <location>
        <begin position="112"/>
        <end position="130"/>
    </location>
</feature>
<dbReference type="EMBL" id="BMFQ01000003">
    <property type="protein sequence ID" value="GGG50779.1"/>
    <property type="molecule type" value="Genomic_DNA"/>
</dbReference>
<dbReference type="AlphaFoldDB" id="A0A917GMA9"/>
<evidence type="ECO:0000313" key="2">
    <source>
        <dbReference type="EMBL" id="GGG50779.1"/>
    </source>
</evidence>
<feature type="transmembrane region" description="Helical" evidence="1">
    <location>
        <begin position="12"/>
        <end position="33"/>
    </location>
</feature>
<evidence type="ECO:0000313" key="3">
    <source>
        <dbReference type="Proteomes" id="UP000625976"/>
    </source>
</evidence>
<accession>A0A917GMA9</accession>
<evidence type="ECO:0000256" key="1">
    <source>
        <dbReference type="SAM" id="Phobius"/>
    </source>
</evidence>